<gene>
    <name evidence="2" type="ORF">Fcan01_26119</name>
</gene>
<dbReference type="SUPFAM" id="SSF52096">
    <property type="entry name" value="ClpP/crotonase"/>
    <property type="match status" value="1"/>
</dbReference>
<protein>
    <submittedName>
        <fullName evidence="2">3-hydroxypropionyl-coenzyme A dehydratase</fullName>
    </submittedName>
</protein>
<name>A0A226D441_FOLCA</name>
<comment type="similarity">
    <text evidence="1">Belongs to the enoyl-CoA hydratase/isomerase family.</text>
</comment>
<dbReference type="AlphaFoldDB" id="A0A226D441"/>
<dbReference type="EMBL" id="LNIX01000041">
    <property type="protein sequence ID" value="OXA39026.1"/>
    <property type="molecule type" value="Genomic_DNA"/>
</dbReference>
<dbReference type="Proteomes" id="UP000198287">
    <property type="component" value="Unassembled WGS sequence"/>
</dbReference>
<dbReference type="Pfam" id="PF00378">
    <property type="entry name" value="ECH_1"/>
    <property type="match status" value="1"/>
</dbReference>
<keyword evidence="3" id="KW-1185">Reference proteome</keyword>
<comment type="caution">
    <text evidence="2">The sequence shown here is derived from an EMBL/GenBank/DDBJ whole genome shotgun (WGS) entry which is preliminary data.</text>
</comment>
<dbReference type="STRING" id="158441.A0A226D441"/>
<sequence length="111" mass="12133">MTTGFLGGGCLNPMDFQSVKYFTEENGVAHILLNRPEGLNAIDFHMPAEIEASINLARWKPDVKAILPYGAGDAFCSGYDLKMFAEGGISATAGDQKMPWDPLIDFQLAQY</sequence>
<evidence type="ECO:0000313" key="2">
    <source>
        <dbReference type="EMBL" id="OXA39026.1"/>
    </source>
</evidence>
<dbReference type="InterPro" id="IPR001753">
    <property type="entry name" value="Enoyl-CoA_hydra/iso"/>
</dbReference>
<dbReference type="CDD" id="cd06558">
    <property type="entry name" value="crotonase-like"/>
    <property type="match status" value="1"/>
</dbReference>
<dbReference type="PANTHER" id="PTHR43802:SF1">
    <property type="entry name" value="IP11341P-RELATED"/>
    <property type="match status" value="1"/>
</dbReference>
<organism evidence="2 3">
    <name type="scientific">Folsomia candida</name>
    <name type="common">Springtail</name>
    <dbReference type="NCBI Taxonomy" id="158441"/>
    <lineage>
        <taxon>Eukaryota</taxon>
        <taxon>Metazoa</taxon>
        <taxon>Ecdysozoa</taxon>
        <taxon>Arthropoda</taxon>
        <taxon>Hexapoda</taxon>
        <taxon>Collembola</taxon>
        <taxon>Entomobryomorpha</taxon>
        <taxon>Isotomoidea</taxon>
        <taxon>Isotomidae</taxon>
        <taxon>Proisotominae</taxon>
        <taxon>Folsomia</taxon>
    </lineage>
</organism>
<reference evidence="2 3" key="1">
    <citation type="submission" date="2015-12" db="EMBL/GenBank/DDBJ databases">
        <title>The genome of Folsomia candida.</title>
        <authorList>
            <person name="Faddeeva A."/>
            <person name="Derks M.F."/>
            <person name="Anvar Y."/>
            <person name="Smit S."/>
            <person name="Van Straalen N."/>
            <person name="Roelofs D."/>
        </authorList>
    </citation>
    <scope>NUCLEOTIDE SEQUENCE [LARGE SCALE GENOMIC DNA]</scope>
    <source>
        <strain evidence="2 3">VU population</strain>
        <tissue evidence="2">Whole body</tissue>
    </source>
</reference>
<dbReference type="OrthoDB" id="448450at2759"/>
<evidence type="ECO:0000256" key="1">
    <source>
        <dbReference type="ARBA" id="ARBA00005254"/>
    </source>
</evidence>
<dbReference type="PANTHER" id="PTHR43802">
    <property type="entry name" value="ENOYL-COA HYDRATASE"/>
    <property type="match status" value="1"/>
</dbReference>
<dbReference type="InterPro" id="IPR029045">
    <property type="entry name" value="ClpP/crotonase-like_dom_sf"/>
</dbReference>
<proteinExistence type="inferred from homology"/>
<dbReference type="Gene3D" id="3.90.226.10">
    <property type="entry name" value="2-enoyl-CoA Hydratase, Chain A, domain 1"/>
    <property type="match status" value="1"/>
</dbReference>
<evidence type="ECO:0000313" key="3">
    <source>
        <dbReference type="Proteomes" id="UP000198287"/>
    </source>
</evidence>
<accession>A0A226D441</accession>